<feature type="domain" description="Dihydroorotate dehydrogenase electron transfer subunit iron-sulphur cluster binding" evidence="1">
    <location>
        <begin position="7"/>
        <end position="44"/>
    </location>
</feature>
<dbReference type="InterPro" id="IPR037117">
    <property type="entry name" value="Dihydroorotate_DH_ele_sf"/>
</dbReference>
<reference evidence="2 3" key="1">
    <citation type="submission" date="2018-01" db="EMBL/GenBank/DDBJ databases">
        <title>Metagenomic assembled genomes from two thermal pools in the Uzon Caldera, Kamchatka, Russia.</title>
        <authorList>
            <person name="Wilkins L."/>
            <person name="Ettinger C."/>
        </authorList>
    </citation>
    <scope>NUCLEOTIDE SEQUENCE [LARGE SCALE GENOMIC DNA]</scope>
    <source>
        <strain evidence="2">ZAV-15</strain>
    </source>
</reference>
<evidence type="ECO:0000313" key="2">
    <source>
        <dbReference type="EMBL" id="PMP60773.1"/>
    </source>
</evidence>
<dbReference type="Proteomes" id="UP000235731">
    <property type="component" value="Unassembled WGS sequence"/>
</dbReference>
<dbReference type="Gene3D" id="2.10.240.10">
    <property type="entry name" value="Dihydroorotate dehydrogenase, electron transfer subunit"/>
    <property type="match status" value="1"/>
</dbReference>
<accession>A0A2N7PI54</accession>
<proteinExistence type="predicted"/>
<evidence type="ECO:0000259" key="1">
    <source>
        <dbReference type="Pfam" id="PF10418"/>
    </source>
</evidence>
<dbReference type="SUPFAM" id="SSF52343">
    <property type="entry name" value="Ferredoxin reductase-like, C-terminal NADP-linked domain"/>
    <property type="match status" value="1"/>
</dbReference>
<evidence type="ECO:0000313" key="3">
    <source>
        <dbReference type="Proteomes" id="UP000235731"/>
    </source>
</evidence>
<organism evidence="2 3">
    <name type="scientific">Caldimicrobium thiodismutans</name>
    <dbReference type="NCBI Taxonomy" id="1653476"/>
    <lineage>
        <taxon>Bacteria</taxon>
        <taxon>Pseudomonadati</taxon>
        <taxon>Thermodesulfobacteriota</taxon>
        <taxon>Thermodesulfobacteria</taxon>
        <taxon>Thermodesulfobacteriales</taxon>
        <taxon>Thermodesulfobacteriaceae</taxon>
        <taxon>Caldimicrobium</taxon>
    </lineage>
</organism>
<comment type="caution">
    <text evidence="2">The sequence shown here is derived from an EMBL/GenBank/DDBJ whole genome shotgun (WGS) entry which is preliminary data.</text>
</comment>
<dbReference type="AlphaFoldDB" id="A0A2N7PI54"/>
<name>A0A2N7PI54_9BACT</name>
<dbReference type="InterPro" id="IPR019480">
    <property type="entry name" value="Dihydroorotate_DH_Fe-S-bd"/>
</dbReference>
<dbReference type="Pfam" id="PF10418">
    <property type="entry name" value="DHODB_Fe-S_bind"/>
    <property type="match status" value="1"/>
</dbReference>
<protein>
    <submittedName>
        <fullName evidence="2">Dihydroorotate dehydrogenase</fullName>
    </submittedName>
</protein>
<sequence length="46" mass="5142">KAYLSLETFMACGTGFCRGCVIRKKEGSYFHLCEDGPTLPAWEVIL</sequence>
<gene>
    <name evidence="2" type="ORF">C0197_06560</name>
</gene>
<dbReference type="EMBL" id="PNIE01000099">
    <property type="protein sequence ID" value="PMP60773.1"/>
    <property type="molecule type" value="Genomic_DNA"/>
</dbReference>
<feature type="non-terminal residue" evidence="2">
    <location>
        <position position="1"/>
    </location>
</feature>
<dbReference type="InterPro" id="IPR039261">
    <property type="entry name" value="FNR_nucleotide-bd"/>
</dbReference>